<dbReference type="SUPFAM" id="SSF51658">
    <property type="entry name" value="Xylose isomerase-like"/>
    <property type="match status" value="1"/>
</dbReference>
<protein>
    <submittedName>
        <fullName evidence="2">AP endonuclease</fullName>
    </submittedName>
</protein>
<comment type="caution">
    <text evidence="2">The sequence shown here is derived from an EMBL/GenBank/DDBJ whole genome shotgun (WGS) entry which is preliminary data.</text>
</comment>
<keyword evidence="2" id="KW-0540">Nuclease</keyword>
<dbReference type="GO" id="GO:0004519">
    <property type="term" value="F:endonuclease activity"/>
    <property type="evidence" value="ECO:0007669"/>
    <property type="project" value="UniProtKB-KW"/>
</dbReference>
<dbReference type="OrthoDB" id="9801960at2"/>
<keyword evidence="2" id="KW-0255">Endonuclease</keyword>
<dbReference type="STRING" id="29354.IO98_07715"/>
<evidence type="ECO:0000313" key="3">
    <source>
        <dbReference type="Proteomes" id="UP000028525"/>
    </source>
</evidence>
<dbReference type="EMBL" id="JPME01000010">
    <property type="protein sequence ID" value="KEZ90646.1"/>
    <property type="molecule type" value="Genomic_DNA"/>
</dbReference>
<name>A0A084JNW2_9FIRM</name>
<organism evidence="2 3">
    <name type="scientific">Lacrimispora celerecrescens</name>
    <dbReference type="NCBI Taxonomy" id="29354"/>
    <lineage>
        <taxon>Bacteria</taxon>
        <taxon>Bacillati</taxon>
        <taxon>Bacillota</taxon>
        <taxon>Clostridia</taxon>
        <taxon>Lachnospirales</taxon>
        <taxon>Lachnospiraceae</taxon>
        <taxon>Lacrimispora</taxon>
    </lineage>
</organism>
<dbReference type="Proteomes" id="UP000028525">
    <property type="component" value="Unassembled WGS sequence"/>
</dbReference>
<dbReference type="InterPro" id="IPR050312">
    <property type="entry name" value="IolE/XylAMocC-like"/>
</dbReference>
<accession>A0A084JNW2</accession>
<sequence length="298" mass="34400">MKLSTSSNIVFERPDKSIMPMDKMLDLASGAGFNIFDISFYDWSLPGSPFLTERWREWIEQIAEHKDKLGVSFGQCHAYTYNFLDSRMSEDEKTYHEMLVLRSIECCAIVGSRLCVTHPETRFGVVNQTKLSRQGNLEYFSRLFDKIAKFDMELAVENMCDVAISPRRKYGVTPEELVDLVETFGDSRLGICWDFEHADIMEQNQRDCLLYIRKHLKATHVSDTHSATVPELMHVLPLFGNVDWREVMQTLREIDYQGFFSFEVNNYGNYFPDPLLPSALSLAYEIGRYLLGMGAEDS</sequence>
<dbReference type="InterPro" id="IPR036237">
    <property type="entry name" value="Xyl_isomerase-like_sf"/>
</dbReference>
<keyword evidence="3" id="KW-1185">Reference proteome</keyword>
<dbReference type="Pfam" id="PF01261">
    <property type="entry name" value="AP_endonuc_2"/>
    <property type="match status" value="1"/>
</dbReference>
<evidence type="ECO:0000259" key="1">
    <source>
        <dbReference type="Pfam" id="PF01261"/>
    </source>
</evidence>
<dbReference type="InterPro" id="IPR013022">
    <property type="entry name" value="Xyl_isomerase-like_TIM-brl"/>
</dbReference>
<keyword evidence="2" id="KW-0378">Hydrolase</keyword>
<evidence type="ECO:0000313" key="2">
    <source>
        <dbReference type="EMBL" id="KEZ90646.1"/>
    </source>
</evidence>
<dbReference type="Gene3D" id="3.20.20.150">
    <property type="entry name" value="Divalent-metal-dependent TIM barrel enzymes"/>
    <property type="match status" value="1"/>
</dbReference>
<dbReference type="PANTHER" id="PTHR12110">
    <property type="entry name" value="HYDROXYPYRUVATE ISOMERASE"/>
    <property type="match status" value="1"/>
</dbReference>
<feature type="domain" description="Xylose isomerase-like TIM barrel" evidence="1">
    <location>
        <begin position="25"/>
        <end position="272"/>
    </location>
</feature>
<gene>
    <name evidence="2" type="ORF">IO98_07715</name>
</gene>
<dbReference type="AlphaFoldDB" id="A0A084JNW2"/>
<dbReference type="RefSeq" id="WP_038279834.1">
    <property type="nucleotide sequence ID" value="NZ_JPME01000010.1"/>
</dbReference>
<reference evidence="2 3" key="1">
    <citation type="submission" date="2014-07" db="EMBL/GenBank/DDBJ databases">
        <title>Draft genome of Clostridium celerecrescens 152B isolated from sediments associated with methane hydrate from Krishna Godavari basin.</title>
        <authorList>
            <person name="Honkalas V.S."/>
            <person name="Dabir A.P."/>
            <person name="Arora P."/>
            <person name="Dhakephalkar P.K."/>
        </authorList>
    </citation>
    <scope>NUCLEOTIDE SEQUENCE [LARGE SCALE GENOMIC DNA]</scope>
    <source>
        <strain evidence="2 3">152B</strain>
    </source>
</reference>
<proteinExistence type="predicted"/>